<organism evidence="1 2">
    <name type="scientific">Candidatus Woesebacteria bacterium RIFCSPLOWO2_01_FULL_39_25</name>
    <dbReference type="NCBI Taxonomy" id="1802521"/>
    <lineage>
        <taxon>Bacteria</taxon>
        <taxon>Candidatus Woeseibacteriota</taxon>
    </lineage>
</organism>
<name>A0A1F8BLZ9_9BACT</name>
<comment type="caution">
    <text evidence="1">The sequence shown here is derived from an EMBL/GenBank/DDBJ whole genome shotgun (WGS) entry which is preliminary data.</text>
</comment>
<dbReference type="AlphaFoldDB" id="A0A1F8BLZ9"/>
<dbReference type="STRING" id="1802521.A2893_05300"/>
<protein>
    <submittedName>
        <fullName evidence="1">Uncharacterized protein</fullName>
    </submittedName>
</protein>
<sequence>MYTPEHKSKLYLLLVLAVASLIGWAVFVRYRPMLVETSCSEVAANSSDILGKRYSINNNDFSYETVKRECLNEFK</sequence>
<dbReference type="Proteomes" id="UP000176725">
    <property type="component" value="Unassembled WGS sequence"/>
</dbReference>
<evidence type="ECO:0000313" key="1">
    <source>
        <dbReference type="EMBL" id="OGM65042.1"/>
    </source>
</evidence>
<accession>A0A1F8BLZ9</accession>
<evidence type="ECO:0000313" key="2">
    <source>
        <dbReference type="Proteomes" id="UP000176725"/>
    </source>
</evidence>
<dbReference type="EMBL" id="MGHH01000007">
    <property type="protein sequence ID" value="OGM65042.1"/>
    <property type="molecule type" value="Genomic_DNA"/>
</dbReference>
<proteinExistence type="predicted"/>
<gene>
    <name evidence="1" type="ORF">A2893_05300</name>
</gene>
<reference evidence="1 2" key="1">
    <citation type="journal article" date="2016" name="Nat. Commun.">
        <title>Thousands of microbial genomes shed light on interconnected biogeochemical processes in an aquifer system.</title>
        <authorList>
            <person name="Anantharaman K."/>
            <person name="Brown C.T."/>
            <person name="Hug L.A."/>
            <person name="Sharon I."/>
            <person name="Castelle C.J."/>
            <person name="Probst A.J."/>
            <person name="Thomas B.C."/>
            <person name="Singh A."/>
            <person name="Wilkins M.J."/>
            <person name="Karaoz U."/>
            <person name="Brodie E.L."/>
            <person name="Williams K.H."/>
            <person name="Hubbard S.S."/>
            <person name="Banfield J.F."/>
        </authorList>
    </citation>
    <scope>NUCLEOTIDE SEQUENCE [LARGE SCALE GENOMIC DNA]</scope>
</reference>